<protein>
    <recommendedName>
        <fullName evidence="3">(2Fe-2S) ferredoxin domain-containing protein</fullName>
    </recommendedName>
</protein>
<keyword evidence="2" id="KW-1185">Reference proteome</keyword>
<sequence>MSLVSAPMTGHDHYRVVMARARDKRRQRAVDAQAPTVVVCRGGDCGSRAKHPGVDHVGLLRETRELVAGAAQVVPSRCLDACEHSNVVVVVPAAAAPEGEPVWVGDVNDSDVNAALCEYVRAGGPGVADLPIELELRRATRRNREELDAERSAPGA</sequence>
<dbReference type="Gene3D" id="3.40.30.10">
    <property type="entry name" value="Glutaredoxin"/>
    <property type="match status" value="1"/>
</dbReference>
<proteinExistence type="predicted"/>
<dbReference type="AlphaFoldDB" id="U1LAD6"/>
<evidence type="ECO:0000313" key="2">
    <source>
        <dbReference type="Proteomes" id="UP000016462"/>
    </source>
</evidence>
<comment type="caution">
    <text evidence="1">The sequence shown here is derived from an EMBL/GenBank/DDBJ whole genome shotgun (WGS) entry which is preliminary data.</text>
</comment>
<evidence type="ECO:0008006" key="3">
    <source>
        <dbReference type="Google" id="ProtNLM"/>
    </source>
</evidence>
<dbReference type="EMBL" id="ASHR01000026">
    <property type="protein sequence ID" value="ERG64018.1"/>
    <property type="molecule type" value="Genomic_DNA"/>
</dbReference>
<accession>U1LAD6</accession>
<dbReference type="Proteomes" id="UP000016462">
    <property type="component" value="Unassembled WGS sequence"/>
</dbReference>
<evidence type="ECO:0000313" key="1">
    <source>
        <dbReference type="EMBL" id="ERG64018.1"/>
    </source>
</evidence>
<name>U1LAD6_9MICO</name>
<organism evidence="1 2">
    <name type="scientific">Agrococcus pavilionensis RW1</name>
    <dbReference type="NCBI Taxonomy" id="1330458"/>
    <lineage>
        <taxon>Bacteria</taxon>
        <taxon>Bacillati</taxon>
        <taxon>Actinomycetota</taxon>
        <taxon>Actinomycetes</taxon>
        <taxon>Micrococcales</taxon>
        <taxon>Microbacteriaceae</taxon>
        <taxon>Agrococcus</taxon>
    </lineage>
</organism>
<gene>
    <name evidence="1" type="ORF">L332_06035</name>
</gene>
<reference evidence="1 2" key="1">
    <citation type="journal article" date="2013" name="Genome Announc.">
        <title>First draft genome sequence from a member of the genus agrococcus, isolated from modern microbialites.</title>
        <authorList>
            <person name="White R.A.III."/>
            <person name="Grassa C.J."/>
            <person name="Suttle C.A."/>
        </authorList>
    </citation>
    <scope>NUCLEOTIDE SEQUENCE [LARGE SCALE GENOMIC DNA]</scope>
    <source>
        <strain evidence="1 2">RW1</strain>
    </source>
</reference>